<keyword evidence="1" id="KW-0472">Membrane</keyword>
<keyword evidence="1" id="KW-0812">Transmembrane</keyword>
<accession>A0A511BKU3</accession>
<protein>
    <submittedName>
        <fullName evidence="2">Uncharacterized protein</fullName>
    </submittedName>
</protein>
<reference evidence="2 3" key="1">
    <citation type="submission" date="2019-07" db="EMBL/GenBank/DDBJ databases">
        <title>Whole genome shotgun sequence of Swaminathania salitolerans NBRC 104436.</title>
        <authorList>
            <person name="Hosoyama A."/>
            <person name="Uohara A."/>
            <person name="Ohji S."/>
            <person name="Ichikawa N."/>
        </authorList>
    </citation>
    <scope>NUCLEOTIDE SEQUENCE [LARGE SCALE GENOMIC DNA]</scope>
    <source>
        <strain evidence="2 3">NBRC 104436</strain>
    </source>
</reference>
<evidence type="ECO:0000313" key="3">
    <source>
        <dbReference type="Proteomes" id="UP000321405"/>
    </source>
</evidence>
<name>A0A511BKU3_9PROT</name>
<feature type="transmembrane region" description="Helical" evidence="1">
    <location>
        <begin position="81"/>
        <end position="98"/>
    </location>
</feature>
<feature type="transmembrane region" description="Helical" evidence="1">
    <location>
        <begin position="129"/>
        <end position="145"/>
    </location>
</feature>
<organism evidence="2 3">
    <name type="scientific">Swaminathania salitolerans</name>
    <dbReference type="NCBI Taxonomy" id="182838"/>
    <lineage>
        <taxon>Bacteria</taxon>
        <taxon>Pseudomonadati</taxon>
        <taxon>Pseudomonadota</taxon>
        <taxon>Alphaproteobacteria</taxon>
        <taxon>Acetobacterales</taxon>
        <taxon>Acetobacteraceae</taxon>
        <taxon>Swaminathania</taxon>
    </lineage>
</organism>
<evidence type="ECO:0000313" key="2">
    <source>
        <dbReference type="EMBL" id="GEL00957.1"/>
    </source>
</evidence>
<dbReference type="Proteomes" id="UP000321405">
    <property type="component" value="Unassembled WGS sequence"/>
</dbReference>
<evidence type="ECO:0000256" key="1">
    <source>
        <dbReference type="SAM" id="Phobius"/>
    </source>
</evidence>
<feature type="transmembrane region" description="Helical" evidence="1">
    <location>
        <begin position="41"/>
        <end position="61"/>
    </location>
</feature>
<comment type="caution">
    <text evidence="2">The sequence shown here is derived from an EMBL/GenBank/DDBJ whole genome shotgun (WGS) entry which is preliminary data.</text>
</comment>
<gene>
    <name evidence="2" type="ORF">SSA02_01200</name>
</gene>
<sequence>MIVLLGLTLLVALAAIGRDARILPLHGTCGAASVSLIGHGPPALAVLVLLPVLNGIGWILLGRHASWQSGDLRERRRIRQAATIATAAAILLTLLTALAATPGLPVLICIGLVLAGLCAAALPAPLLQLVGLLCMLNGLLLLGGYCQSWPLVLAALLVWLGLIALSSWLIPRLAWLRQEDPGNV</sequence>
<dbReference type="AlphaFoldDB" id="A0A511BKU3"/>
<keyword evidence="1" id="KW-1133">Transmembrane helix</keyword>
<proteinExistence type="predicted"/>
<keyword evidence="3" id="KW-1185">Reference proteome</keyword>
<dbReference type="EMBL" id="BJVC01000001">
    <property type="protein sequence ID" value="GEL00957.1"/>
    <property type="molecule type" value="Genomic_DNA"/>
</dbReference>
<feature type="transmembrane region" description="Helical" evidence="1">
    <location>
        <begin position="151"/>
        <end position="170"/>
    </location>
</feature>
<dbReference type="RefSeq" id="WP_147091997.1">
    <property type="nucleotide sequence ID" value="NZ_BJVC01000001.1"/>
</dbReference>